<dbReference type="GO" id="GO:0032259">
    <property type="term" value="P:methylation"/>
    <property type="evidence" value="ECO:0007669"/>
    <property type="project" value="UniProtKB-KW"/>
</dbReference>
<organism evidence="2 3">
    <name type="scientific">Pandoraea anapnoica</name>
    <dbReference type="NCBI Taxonomy" id="2508301"/>
    <lineage>
        <taxon>Bacteria</taxon>
        <taxon>Pseudomonadati</taxon>
        <taxon>Pseudomonadota</taxon>
        <taxon>Betaproteobacteria</taxon>
        <taxon>Burkholderiales</taxon>
        <taxon>Burkholderiaceae</taxon>
        <taxon>Pandoraea</taxon>
    </lineage>
</organism>
<keyword evidence="2" id="KW-0489">Methyltransferase</keyword>
<name>A0A5E5AFS5_9BURK</name>
<dbReference type="Pfam" id="PF05050">
    <property type="entry name" value="Methyltransf_21"/>
    <property type="match status" value="1"/>
</dbReference>
<dbReference type="AlphaFoldDB" id="A0A5E5AFS5"/>
<dbReference type="EMBL" id="CABPSP010000015">
    <property type="protein sequence ID" value="VVE72424.1"/>
    <property type="molecule type" value="Genomic_DNA"/>
</dbReference>
<keyword evidence="2" id="KW-0808">Transferase</keyword>
<accession>A0A5E5AFS5</accession>
<evidence type="ECO:0000313" key="2">
    <source>
        <dbReference type="EMBL" id="VVE72424.1"/>
    </source>
</evidence>
<protein>
    <submittedName>
        <fullName evidence="2">2-O-methyltransferase NoeI</fullName>
        <ecNumber evidence="2">2.1.1.-</ecNumber>
    </submittedName>
</protein>
<dbReference type="GO" id="GO:0008171">
    <property type="term" value="F:O-methyltransferase activity"/>
    <property type="evidence" value="ECO:0007669"/>
    <property type="project" value="TreeGrafter"/>
</dbReference>
<dbReference type="EC" id="2.1.1.-" evidence="2"/>
<dbReference type="PANTHER" id="PTHR36973">
    <property type="entry name" value="SLL1456 PROTEIN-RELATED"/>
    <property type="match status" value="1"/>
</dbReference>
<feature type="domain" description="Methyltransferase FkbM" evidence="1">
    <location>
        <begin position="51"/>
        <end position="223"/>
    </location>
</feature>
<proteinExistence type="predicted"/>
<dbReference type="SUPFAM" id="SSF53335">
    <property type="entry name" value="S-adenosyl-L-methionine-dependent methyltransferases"/>
    <property type="match status" value="1"/>
</dbReference>
<evidence type="ECO:0000259" key="1">
    <source>
        <dbReference type="Pfam" id="PF05050"/>
    </source>
</evidence>
<dbReference type="Proteomes" id="UP000383122">
    <property type="component" value="Unassembled WGS sequence"/>
</dbReference>
<keyword evidence="3" id="KW-1185">Reference proteome</keyword>
<gene>
    <name evidence="2" type="primary">noeI</name>
    <name evidence="2" type="ORF">PAN31117_04385</name>
</gene>
<dbReference type="NCBIfam" id="TIGR01444">
    <property type="entry name" value="fkbM_fam"/>
    <property type="match status" value="1"/>
</dbReference>
<dbReference type="InterPro" id="IPR053188">
    <property type="entry name" value="FkbM_Methyltransferase"/>
</dbReference>
<dbReference type="PANTHER" id="PTHR36973:SF4">
    <property type="entry name" value="NODULATION PROTEIN"/>
    <property type="match status" value="1"/>
</dbReference>
<dbReference type="Gene3D" id="3.40.50.150">
    <property type="entry name" value="Vaccinia Virus protein VP39"/>
    <property type="match status" value="1"/>
</dbReference>
<dbReference type="InterPro" id="IPR006342">
    <property type="entry name" value="FkbM_mtfrase"/>
</dbReference>
<dbReference type="InterPro" id="IPR029063">
    <property type="entry name" value="SAM-dependent_MTases_sf"/>
</dbReference>
<sequence>MPIKFASETKTMNLLAGWKHNFFDAHRLYAQWEQTHLKKVFDRFDVDCVFDIGANQGQYAEMLRRRVGYKGWIFSFEPNPRDAAILRQRARNDSKWTVSEIAISDQDGSATFNVMRASQFSSLSAPSQADTKLFEQMNRVEKVVTVQTWTLSTALSRLRLQQNFSRPFLKMDTQGYDVNIVRGSPQAVREFIGLQSELSVAKLYADAMDFRQAITEYERHGFTLSAFVPNNSGHFPRLIETDCIMVRSDLVG</sequence>
<reference evidence="2 3" key="1">
    <citation type="submission" date="2019-08" db="EMBL/GenBank/DDBJ databases">
        <authorList>
            <person name="Peeters C."/>
        </authorList>
    </citation>
    <scope>NUCLEOTIDE SEQUENCE [LARGE SCALE GENOMIC DNA]</scope>
    <source>
        <strain evidence="2 3">LMG 31117</strain>
    </source>
</reference>
<evidence type="ECO:0000313" key="3">
    <source>
        <dbReference type="Proteomes" id="UP000383122"/>
    </source>
</evidence>